<keyword evidence="3" id="KW-1185">Reference proteome</keyword>
<reference evidence="2 3" key="1">
    <citation type="submission" date="2021-08" db="EMBL/GenBank/DDBJ databases">
        <authorList>
            <person name="Peeters C."/>
        </authorList>
    </citation>
    <scope>NUCLEOTIDE SEQUENCE [LARGE SCALE GENOMIC DNA]</scope>
    <source>
        <strain evidence="2 3">LMG 32289</strain>
    </source>
</reference>
<proteinExistence type="predicted"/>
<gene>
    <name evidence="2" type="ORF">LMG32289_01125</name>
</gene>
<accession>A0ABM8WH23</accession>
<dbReference type="InterPro" id="IPR041578">
    <property type="entry name" value="PIN_8"/>
</dbReference>
<feature type="domain" description="PIN like" evidence="1">
    <location>
        <begin position="7"/>
        <end position="131"/>
    </location>
</feature>
<evidence type="ECO:0000313" key="3">
    <source>
        <dbReference type="Proteomes" id="UP000706525"/>
    </source>
</evidence>
<sequence length="330" mass="37580">MSDFLTEINNLEGRHADVNDTDPIKDLVFDIFGGKIGETFDQKKLEEICKEGDARYKDKIPPGFKDEKKSGFYSFDGARYVRKFGDIILWKEIINKAQSENLKYVVLVTGDVKEDWWAEERGKRLGPRRELLDEIYRDAPSLEAFHMYDTSSFLQYAKTYLDAKIKDSSISEAEELIESNKLVRESSPIDSFSIKEMILATAEYFPELRIVFNESANRMRSVRGSRGIFFRAVLEILANGFQHGTDKRVGVSANEENGLVRLRFKNRKPLKAQFAAQWFSSRRELFDGLEGKTGLAGVAKSLSHEGVGIDVTDTGGKFIVDLLIPLRMFV</sequence>
<protein>
    <recommendedName>
        <fullName evidence="1">PIN like domain-containing protein</fullName>
    </recommendedName>
</protein>
<evidence type="ECO:0000313" key="2">
    <source>
        <dbReference type="EMBL" id="CAG9166671.1"/>
    </source>
</evidence>
<evidence type="ECO:0000259" key="1">
    <source>
        <dbReference type="Pfam" id="PF18476"/>
    </source>
</evidence>
<name>A0ABM8WH23_9BURK</name>
<dbReference type="EMBL" id="CAJZAG010000002">
    <property type="protein sequence ID" value="CAG9166671.1"/>
    <property type="molecule type" value="Genomic_DNA"/>
</dbReference>
<dbReference type="Proteomes" id="UP000706525">
    <property type="component" value="Unassembled WGS sequence"/>
</dbReference>
<organism evidence="2 3">
    <name type="scientific">Cupriavidus pampae</name>
    <dbReference type="NCBI Taxonomy" id="659251"/>
    <lineage>
        <taxon>Bacteria</taxon>
        <taxon>Pseudomonadati</taxon>
        <taxon>Pseudomonadota</taxon>
        <taxon>Betaproteobacteria</taxon>
        <taxon>Burkholderiales</taxon>
        <taxon>Burkholderiaceae</taxon>
        <taxon>Cupriavidus</taxon>
    </lineage>
</organism>
<comment type="caution">
    <text evidence="2">The sequence shown here is derived from an EMBL/GenBank/DDBJ whole genome shotgun (WGS) entry which is preliminary data.</text>
</comment>
<dbReference type="Pfam" id="PF18476">
    <property type="entry name" value="PIN_8"/>
    <property type="match status" value="1"/>
</dbReference>